<protein>
    <submittedName>
        <fullName evidence="4">DnaJ subfamily C member 27</fullName>
    </submittedName>
</protein>
<dbReference type="InterPro" id="IPR001623">
    <property type="entry name" value="DnaJ_domain"/>
</dbReference>
<organism evidence="4 5">
    <name type="scientific">Ilyodon furcidens</name>
    <name type="common">goldbreast splitfin</name>
    <dbReference type="NCBI Taxonomy" id="33524"/>
    <lineage>
        <taxon>Eukaryota</taxon>
        <taxon>Metazoa</taxon>
        <taxon>Chordata</taxon>
        <taxon>Craniata</taxon>
        <taxon>Vertebrata</taxon>
        <taxon>Euteleostomi</taxon>
        <taxon>Actinopterygii</taxon>
        <taxon>Neopterygii</taxon>
        <taxon>Teleostei</taxon>
        <taxon>Neoteleostei</taxon>
        <taxon>Acanthomorphata</taxon>
        <taxon>Ovalentaria</taxon>
        <taxon>Atherinomorphae</taxon>
        <taxon>Cyprinodontiformes</taxon>
        <taxon>Goodeidae</taxon>
        <taxon>Ilyodon</taxon>
    </lineage>
</organism>
<keyword evidence="5" id="KW-1185">Reference proteome</keyword>
<name>A0ABV0UDS9_9TELE</name>
<dbReference type="PROSITE" id="PS51421">
    <property type="entry name" value="RAS"/>
    <property type="match status" value="1"/>
</dbReference>
<dbReference type="Proteomes" id="UP001482620">
    <property type="component" value="Unassembled WGS sequence"/>
</dbReference>
<dbReference type="NCBIfam" id="TIGR00231">
    <property type="entry name" value="small_GTP"/>
    <property type="match status" value="1"/>
</dbReference>
<dbReference type="CDD" id="cd04119">
    <property type="entry name" value="RJL"/>
    <property type="match status" value="1"/>
</dbReference>
<proteinExistence type="predicted"/>
<dbReference type="InterPro" id="IPR050227">
    <property type="entry name" value="Rab"/>
</dbReference>
<evidence type="ECO:0000259" key="3">
    <source>
        <dbReference type="PROSITE" id="PS50076"/>
    </source>
</evidence>
<keyword evidence="2" id="KW-0342">GTP-binding</keyword>
<evidence type="ECO:0000256" key="1">
    <source>
        <dbReference type="ARBA" id="ARBA00022741"/>
    </source>
</evidence>
<dbReference type="PRINTS" id="PR00449">
    <property type="entry name" value="RASTRNSFRMNG"/>
</dbReference>
<dbReference type="Pfam" id="PF00226">
    <property type="entry name" value="DnaJ"/>
    <property type="match status" value="1"/>
</dbReference>
<dbReference type="SMART" id="SM00173">
    <property type="entry name" value="RAS"/>
    <property type="match status" value="1"/>
</dbReference>
<dbReference type="InterPro" id="IPR027417">
    <property type="entry name" value="P-loop_NTPase"/>
</dbReference>
<dbReference type="PRINTS" id="PR00625">
    <property type="entry name" value="JDOMAIN"/>
</dbReference>
<dbReference type="SMART" id="SM00271">
    <property type="entry name" value="DnaJ"/>
    <property type="match status" value="1"/>
</dbReference>
<dbReference type="PANTHER" id="PTHR47977">
    <property type="entry name" value="RAS-RELATED PROTEIN RAB"/>
    <property type="match status" value="1"/>
</dbReference>
<dbReference type="CDD" id="cd06257">
    <property type="entry name" value="DnaJ"/>
    <property type="match status" value="1"/>
</dbReference>
<dbReference type="PROSITE" id="PS50076">
    <property type="entry name" value="DNAJ_2"/>
    <property type="match status" value="1"/>
</dbReference>
<dbReference type="InterPro" id="IPR001806">
    <property type="entry name" value="Small_GTPase"/>
</dbReference>
<dbReference type="Pfam" id="PF00071">
    <property type="entry name" value="Ras"/>
    <property type="match status" value="1"/>
</dbReference>
<dbReference type="PROSITE" id="PS51419">
    <property type="entry name" value="RAB"/>
    <property type="match status" value="1"/>
</dbReference>
<dbReference type="SMART" id="SM00174">
    <property type="entry name" value="RHO"/>
    <property type="match status" value="1"/>
</dbReference>
<accession>A0ABV0UDS9</accession>
<gene>
    <name evidence="4" type="primary">DNAJC27</name>
    <name evidence="4" type="ORF">ILYODFUR_001565</name>
</gene>
<dbReference type="Gene3D" id="1.10.287.110">
    <property type="entry name" value="DnaJ domain"/>
    <property type="match status" value="1"/>
</dbReference>
<dbReference type="SUPFAM" id="SSF46565">
    <property type="entry name" value="Chaperone J-domain"/>
    <property type="match status" value="1"/>
</dbReference>
<reference evidence="4 5" key="1">
    <citation type="submission" date="2021-06" db="EMBL/GenBank/DDBJ databases">
        <authorList>
            <person name="Palmer J.M."/>
        </authorList>
    </citation>
    <scope>NUCLEOTIDE SEQUENCE [LARGE SCALE GENOMIC DNA]</scope>
    <source>
        <strain evidence="5">if_2019</strain>
        <tissue evidence="4">Muscle</tissue>
    </source>
</reference>
<sequence length="430" mass="49459">METTATKRRDNKKSLRVKVISLGNAEVGKSCIIKRYCEKRFVPKYLATIGIDYGVTKVQVRDREIKVNIFDMAGHPFFYEVRNEFYKDSQGVLLVYDVGLRESFDALDSWLGEMKQEMGSQANMDSIVFIVCANKVDLTKRRVVDEGEGRLWAESRGFHYFETSAQSGEGINEMFQAFFSSITDMCENGGKRPVSEVSVGFTKEQADTIRRIRNSKDSWDMLGVKPGATREEVNKAYRKLAVLLHPDKCVAPGSEDAFKAVEEHLEEHLVDHLEEHLEDHLVDHLVEHLEDHLVEHLEDHLVDHLEEHLVDHLEEHLVDHQEEHLVDHLEEHLVDHLEEHLVDHQESLRTKQSPDIISEHRCFAPFYWRNTSIMTQESPDPRPGMAPPLTRRWWGHLGEGTPAAFSGRALRTKARPGHLPTDVVFPHQDL</sequence>
<keyword evidence="1" id="KW-0547">Nucleotide-binding</keyword>
<dbReference type="SUPFAM" id="SSF52540">
    <property type="entry name" value="P-loop containing nucleoside triphosphate hydrolases"/>
    <property type="match status" value="1"/>
</dbReference>
<comment type="caution">
    <text evidence="4">The sequence shown here is derived from an EMBL/GenBank/DDBJ whole genome shotgun (WGS) entry which is preliminary data.</text>
</comment>
<evidence type="ECO:0000256" key="2">
    <source>
        <dbReference type="ARBA" id="ARBA00023134"/>
    </source>
</evidence>
<evidence type="ECO:0000313" key="4">
    <source>
        <dbReference type="EMBL" id="MEQ2242894.1"/>
    </source>
</evidence>
<feature type="domain" description="J" evidence="3">
    <location>
        <begin position="217"/>
        <end position="282"/>
    </location>
</feature>
<dbReference type="EMBL" id="JAHRIQ010069581">
    <property type="protein sequence ID" value="MEQ2242894.1"/>
    <property type="molecule type" value="Genomic_DNA"/>
</dbReference>
<evidence type="ECO:0000313" key="5">
    <source>
        <dbReference type="Proteomes" id="UP001482620"/>
    </source>
</evidence>
<dbReference type="Gene3D" id="3.40.50.300">
    <property type="entry name" value="P-loop containing nucleotide triphosphate hydrolases"/>
    <property type="match status" value="1"/>
</dbReference>
<dbReference type="SMART" id="SM00175">
    <property type="entry name" value="RAB"/>
    <property type="match status" value="1"/>
</dbReference>
<dbReference type="InterPro" id="IPR036869">
    <property type="entry name" value="J_dom_sf"/>
</dbReference>
<dbReference type="InterPro" id="IPR005225">
    <property type="entry name" value="Small_GTP-bd"/>
</dbReference>